<feature type="transmembrane region" description="Helical" evidence="1">
    <location>
        <begin position="65"/>
        <end position="87"/>
    </location>
</feature>
<dbReference type="AlphaFoldDB" id="A0A7L8ADS8"/>
<feature type="transmembrane region" description="Helical" evidence="1">
    <location>
        <begin position="139"/>
        <end position="157"/>
    </location>
</feature>
<gene>
    <name evidence="2" type="ORF">H9I45_12145</name>
</gene>
<keyword evidence="1" id="KW-1133">Transmembrane helix</keyword>
<proteinExistence type="predicted"/>
<keyword evidence="1" id="KW-0472">Membrane</keyword>
<accession>A0A7L8ADS8</accession>
<dbReference type="RefSeq" id="WP_088352791.1">
    <property type="nucleotide sequence ID" value="NZ_CP061813.1"/>
</dbReference>
<dbReference type="InterPro" id="IPR021354">
    <property type="entry name" value="DUF2975"/>
</dbReference>
<feature type="transmembrane region" description="Helical" evidence="1">
    <location>
        <begin position="107"/>
        <end position="127"/>
    </location>
</feature>
<feature type="transmembrane region" description="Helical" evidence="1">
    <location>
        <begin position="12"/>
        <end position="34"/>
    </location>
</feature>
<evidence type="ECO:0000313" key="2">
    <source>
        <dbReference type="EMBL" id="QOD60087.1"/>
    </source>
</evidence>
<dbReference type="Proteomes" id="UP000516764">
    <property type="component" value="Chromosome"/>
</dbReference>
<reference evidence="2 3" key="1">
    <citation type="journal article" date="2016" name="Int. J. Syst. Evol. Microbiol.">
        <title>Polaribacter haliotis sp. nov., isolated from the gut of abalone Haliotis discus hannai.</title>
        <authorList>
            <person name="Kim Y.O."/>
            <person name="Park I.S."/>
            <person name="Park S."/>
            <person name="Nam B.H."/>
            <person name="Park J.M."/>
            <person name="Kim D.G."/>
            <person name="Yoon J.H."/>
        </authorList>
    </citation>
    <scope>NUCLEOTIDE SEQUENCE [LARGE SCALE GENOMIC DNA]</scope>
    <source>
        <strain evidence="2 3">KCTC 52418</strain>
    </source>
</reference>
<dbReference type="Pfam" id="PF11188">
    <property type="entry name" value="DUF2975"/>
    <property type="match status" value="1"/>
</dbReference>
<keyword evidence="3" id="KW-1185">Reference proteome</keyword>
<name>A0A7L8ADS8_9FLAO</name>
<evidence type="ECO:0000256" key="1">
    <source>
        <dbReference type="SAM" id="Phobius"/>
    </source>
</evidence>
<dbReference type="EMBL" id="CP061813">
    <property type="protein sequence ID" value="QOD60087.1"/>
    <property type="molecule type" value="Genomic_DNA"/>
</dbReference>
<protein>
    <submittedName>
        <fullName evidence="2">DUF2975 domain-containing protein</fullName>
    </submittedName>
</protein>
<dbReference type="OrthoDB" id="672524at2"/>
<dbReference type="KEGG" id="phal:H9I45_12145"/>
<evidence type="ECO:0000313" key="3">
    <source>
        <dbReference type="Proteomes" id="UP000516764"/>
    </source>
</evidence>
<sequence>MDSKQILKIMHVVAWIVFIGLCIKTGAILISYFVSINNPEASKNLFEGLNLYEYYNYSFKQYTFIVSYKVALFATEAYIAFMVTQLLSGLNLEKPFNVNVQKLMQKISYSIFYLWIIAIVHNAQVQFLGKKYRFTIDLFSSDFIFLAGIIFIFAQIIKRGIQIQYENDLTI</sequence>
<keyword evidence="1" id="KW-0812">Transmembrane</keyword>
<organism evidence="2 3">
    <name type="scientific">Polaribacter haliotis</name>
    <dbReference type="NCBI Taxonomy" id="1888915"/>
    <lineage>
        <taxon>Bacteria</taxon>
        <taxon>Pseudomonadati</taxon>
        <taxon>Bacteroidota</taxon>
        <taxon>Flavobacteriia</taxon>
        <taxon>Flavobacteriales</taxon>
        <taxon>Flavobacteriaceae</taxon>
    </lineage>
</organism>